<evidence type="ECO:0000313" key="3">
    <source>
        <dbReference type="Proteomes" id="UP000805085"/>
    </source>
</evidence>
<accession>A0ABX2E532</accession>
<feature type="transmembrane region" description="Helical" evidence="1">
    <location>
        <begin position="202"/>
        <end position="222"/>
    </location>
</feature>
<evidence type="ECO:0000313" key="2">
    <source>
        <dbReference type="EMBL" id="NRD22894.1"/>
    </source>
</evidence>
<dbReference type="InterPro" id="IPR036259">
    <property type="entry name" value="MFS_trans_sf"/>
</dbReference>
<organism evidence="2 3">
    <name type="scientific">Winogradskyella litoriviva</name>
    <dbReference type="NCBI Taxonomy" id="1220182"/>
    <lineage>
        <taxon>Bacteria</taxon>
        <taxon>Pseudomonadati</taxon>
        <taxon>Bacteroidota</taxon>
        <taxon>Flavobacteriia</taxon>
        <taxon>Flavobacteriales</taxon>
        <taxon>Flavobacteriaceae</taxon>
        <taxon>Winogradskyella</taxon>
    </lineage>
</organism>
<evidence type="ECO:0008006" key="4">
    <source>
        <dbReference type="Google" id="ProtNLM"/>
    </source>
</evidence>
<protein>
    <recommendedName>
        <fullName evidence="4">Yip1 domain-containing protein</fullName>
    </recommendedName>
</protein>
<name>A0ABX2E532_9FLAO</name>
<keyword evidence="1" id="KW-1133">Transmembrane helix</keyword>
<dbReference type="SUPFAM" id="SSF103473">
    <property type="entry name" value="MFS general substrate transporter"/>
    <property type="match status" value="1"/>
</dbReference>
<sequence length="256" mass="29614">MTEYTDYYKTLSLSQLYKIIEESEKYNPIAVKTAEQEINHRQNNEANFNDTKSIIEDQKKQNDTRLRNKKNQEEKLKQGAFTFLETISPIQNGIQTPERIIRLITILFGIIAVFKIYDDFWFLQFMLTDGLDNWDLSMLLYLVELIILPITVILFWQRKKTGWILLALLLTSTAVSAINHFLSSINRKPSDFSGIDNLFPEISPMAYVTAFLFCSTSLWLICKKSVSSIFKVSEQTVFLAVSLTIIAQLIIILFIT</sequence>
<dbReference type="RefSeq" id="WP_173300520.1">
    <property type="nucleotide sequence ID" value="NZ_JABRWQ010000002.1"/>
</dbReference>
<evidence type="ECO:0000256" key="1">
    <source>
        <dbReference type="SAM" id="Phobius"/>
    </source>
</evidence>
<keyword evidence="1" id="KW-0812">Transmembrane</keyword>
<proteinExistence type="predicted"/>
<feature type="transmembrane region" description="Helical" evidence="1">
    <location>
        <begin position="163"/>
        <end position="182"/>
    </location>
</feature>
<comment type="caution">
    <text evidence="2">The sequence shown here is derived from an EMBL/GenBank/DDBJ whole genome shotgun (WGS) entry which is preliminary data.</text>
</comment>
<gene>
    <name evidence="2" type="ORF">HNV10_06555</name>
</gene>
<dbReference type="EMBL" id="JABRWQ010000002">
    <property type="protein sequence ID" value="NRD22894.1"/>
    <property type="molecule type" value="Genomic_DNA"/>
</dbReference>
<keyword evidence="1" id="KW-0472">Membrane</keyword>
<feature type="transmembrane region" description="Helical" evidence="1">
    <location>
        <begin position="137"/>
        <end position="156"/>
    </location>
</feature>
<feature type="transmembrane region" description="Helical" evidence="1">
    <location>
        <begin position="234"/>
        <end position="255"/>
    </location>
</feature>
<dbReference type="Proteomes" id="UP000805085">
    <property type="component" value="Unassembled WGS sequence"/>
</dbReference>
<keyword evidence="3" id="KW-1185">Reference proteome</keyword>
<feature type="transmembrane region" description="Helical" evidence="1">
    <location>
        <begin position="100"/>
        <end position="117"/>
    </location>
</feature>
<reference evidence="2 3" key="1">
    <citation type="journal article" date="2015" name="Int. J. Syst. Evol. Microbiol.">
        <title>Winogradskyella litoriviva sp. nov., isolated from coastal seawater.</title>
        <authorList>
            <person name="Nedashkovskaya O.I."/>
            <person name="Kukhlevskiy A.D."/>
            <person name="Zhukova N.V."/>
            <person name="Kim S.J."/>
            <person name="Rhee S.K."/>
            <person name="Mikhailov V.V."/>
        </authorList>
    </citation>
    <scope>NUCLEOTIDE SEQUENCE [LARGE SCALE GENOMIC DNA]</scope>
    <source>
        <strain evidence="2 3">KMM6491</strain>
    </source>
</reference>